<dbReference type="CDD" id="cd03215">
    <property type="entry name" value="ABC_Carb_Monos_II"/>
    <property type="match status" value="1"/>
</dbReference>
<comment type="caution">
    <text evidence="11">The sequence shown here is derived from an EMBL/GenBank/DDBJ whole genome shotgun (WGS) entry which is preliminary data.</text>
</comment>
<keyword evidence="6 11" id="KW-0067">ATP-binding</keyword>
<dbReference type="GO" id="GO:0005524">
    <property type="term" value="F:ATP binding"/>
    <property type="evidence" value="ECO:0007669"/>
    <property type="project" value="UniProtKB-KW"/>
</dbReference>
<proteinExistence type="predicted"/>
<keyword evidence="7" id="KW-1278">Translocase</keyword>
<gene>
    <name evidence="11" type="ORF">DEO23_07385</name>
</gene>
<dbReference type="SUPFAM" id="SSF52540">
    <property type="entry name" value="P-loop containing nucleoside triphosphate hydrolases"/>
    <property type="match status" value="2"/>
</dbReference>
<evidence type="ECO:0000256" key="2">
    <source>
        <dbReference type="ARBA" id="ARBA00022448"/>
    </source>
</evidence>
<dbReference type="Pfam" id="PF00005">
    <property type="entry name" value="ABC_tran"/>
    <property type="match status" value="2"/>
</dbReference>
<keyword evidence="12" id="KW-1185">Reference proteome</keyword>
<evidence type="ECO:0000256" key="7">
    <source>
        <dbReference type="ARBA" id="ARBA00022967"/>
    </source>
</evidence>
<dbReference type="GO" id="GO:0016887">
    <property type="term" value="F:ATP hydrolysis activity"/>
    <property type="evidence" value="ECO:0007669"/>
    <property type="project" value="InterPro"/>
</dbReference>
<dbReference type="OrthoDB" id="39350at2"/>
<feature type="domain" description="ABC transporter" evidence="10">
    <location>
        <begin position="41"/>
        <end position="277"/>
    </location>
</feature>
<dbReference type="SMART" id="SM00382">
    <property type="entry name" value="AAA"/>
    <property type="match status" value="2"/>
</dbReference>
<dbReference type="InterPro" id="IPR027417">
    <property type="entry name" value="P-loop_NTPase"/>
</dbReference>
<dbReference type="CDD" id="cd03216">
    <property type="entry name" value="ABC_Carb_Monos_I"/>
    <property type="match status" value="1"/>
</dbReference>
<evidence type="ECO:0000256" key="3">
    <source>
        <dbReference type="ARBA" id="ARBA00022475"/>
    </source>
</evidence>
<evidence type="ECO:0000313" key="12">
    <source>
        <dbReference type="Proteomes" id="UP000245590"/>
    </source>
</evidence>
<reference evidence="11 12" key="1">
    <citation type="submission" date="2018-05" db="EMBL/GenBank/DDBJ databases">
        <title>Brachybacterium sp. M1HQ-2T, whole genome shotgun sequence.</title>
        <authorList>
            <person name="Tuo L."/>
        </authorList>
    </citation>
    <scope>NUCLEOTIDE SEQUENCE [LARGE SCALE GENOMIC DNA]</scope>
    <source>
        <strain evidence="11 12">M1HQ-2</strain>
    </source>
</reference>
<organism evidence="11 12">
    <name type="scientific">Brachybacterium endophyticum</name>
    <dbReference type="NCBI Taxonomy" id="2182385"/>
    <lineage>
        <taxon>Bacteria</taxon>
        <taxon>Bacillati</taxon>
        <taxon>Actinomycetota</taxon>
        <taxon>Actinomycetes</taxon>
        <taxon>Micrococcales</taxon>
        <taxon>Dermabacteraceae</taxon>
        <taxon>Brachybacterium</taxon>
    </lineage>
</organism>
<dbReference type="AlphaFoldDB" id="A0A2U2RLI6"/>
<evidence type="ECO:0000256" key="4">
    <source>
        <dbReference type="ARBA" id="ARBA00022737"/>
    </source>
</evidence>
<keyword evidence="5" id="KW-0547">Nucleotide-binding</keyword>
<comment type="subcellular location">
    <subcellularLocation>
        <location evidence="1">Cell membrane</location>
        <topology evidence="1">Peripheral membrane protein</topology>
    </subcellularLocation>
</comment>
<feature type="region of interest" description="Disordered" evidence="9">
    <location>
        <begin position="1"/>
        <end position="36"/>
    </location>
</feature>
<evidence type="ECO:0000313" key="11">
    <source>
        <dbReference type="EMBL" id="PWH06738.1"/>
    </source>
</evidence>
<dbReference type="InterPro" id="IPR017871">
    <property type="entry name" value="ABC_transporter-like_CS"/>
</dbReference>
<dbReference type="PROSITE" id="PS00211">
    <property type="entry name" value="ABC_TRANSPORTER_1"/>
    <property type="match status" value="1"/>
</dbReference>
<keyword evidence="2" id="KW-0813">Transport</keyword>
<dbReference type="GO" id="GO:0005886">
    <property type="term" value="C:plasma membrane"/>
    <property type="evidence" value="ECO:0007669"/>
    <property type="project" value="UniProtKB-SubCell"/>
</dbReference>
<keyword evidence="8" id="KW-0472">Membrane</keyword>
<evidence type="ECO:0000259" key="10">
    <source>
        <dbReference type="PROSITE" id="PS50893"/>
    </source>
</evidence>
<evidence type="ECO:0000256" key="6">
    <source>
        <dbReference type="ARBA" id="ARBA00022840"/>
    </source>
</evidence>
<dbReference type="PANTHER" id="PTHR43790">
    <property type="entry name" value="CARBOHYDRATE TRANSPORT ATP-BINDING PROTEIN MG119-RELATED"/>
    <property type="match status" value="1"/>
</dbReference>
<dbReference type="InterPro" id="IPR003593">
    <property type="entry name" value="AAA+_ATPase"/>
</dbReference>
<evidence type="ECO:0000256" key="1">
    <source>
        <dbReference type="ARBA" id="ARBA00004202"/>
    </source>
</evidence>
<dbReference type="FunFam" id="3.40.50.300:FF:000127">
    <property type="entry name" value="Ribose import ATP-binding protein RbsA"/>
    <property type="match status" value="1"/>
</dbReference>
<dbReference type="InterPro" id="IPR050107">
    <property type="entry name" value="ABC_carbohydrate_import_ATPase"/>
</dbReference>
<dbReference type="PANTHER" id="PTHR43790:SF9">
    <property type="entry name" value="GALACTOFURANOSE TRANSPORTER ATP-BINDING PROTEIN YTFR"/>
    <property type="match status" value="1"/>
</dbReference>
<dbReference type="Gene3D" id="3.40.50.300">
    <property type="entry name" value="P-loop containing nucleotide triphosphate hydrolases"/>
    <property type="match status" value="2"/>
</dbReference>
<evidence type="ECO:0000256" key="5">
    <source>
        <dbReference type="ARBA" id="ARBA00022741"/>
    </source>
</evidence>
<sequence length="545" mass="59190">MTPPPQGPATAAPAPDGPPSRSPDQDSTPPRDPGRERDLLLEVHGAVKTFPGVRALSEMDLELHGGEVLALVGENGAGKSTLMKVLTGVHHPDAGEFRYLGRPLRVSGPMDAAQQGLAIIHQELNLIPSLTVAQNIYLGREDLAARLLTRPRQLEARAQSLFDELGMDLDPSARAEDLPVAQQQMVEIAKALSFDARVLIMDEPTAALNESEVETLHALIRDFVTERTGVVYISHRMEELRRIADRVQVIRDGEFVDDFPMAGASMDDVVTKMVGRPVETGGSGSGPRDVREDREVILSVEHLRSRPLVEDVSFDLREGEILGFAGLMGAGRSETARALIGSLPRQGGSVRYRGRPVSWRSPAQAARAGIGYLPEDRKRLGLMLEASVLRNMELSSLGERFQRGGFVRDGAARAAAEEKAGALHVRTPHLDQPIKNLSGGNQQKAVIGRWLLKDCDVLIFDEPTRGIDVGAKEEIHTLLEDLAAQGRSIIVISSELPEVLRLAHRVVVMNQGRVSGVLEAAEADPESVMRLATAEDLTTTTEGHR</sequence>
<evidence type="ECO:0000256" key="8">
    <source>
        <dbReference type="ARBA" id="ARBA00023136"/>
    </source>
</evidence>
<protein>
    <submittedName>
        <fullName evidence="11">D-xylose ABC transporter ATP-binding protein</fullName>
    </submittedName>
</protein>
<name>A0A2U2RLI6_9MICO</name>
<dbReference type="PROSITE" id="PS50893">
    <property type="entry name" value="ABC_TRANSPORTER_2"/>
    <property type="match status" value="2"/>
</dbReference>
<dbReference type="Proteomes" id="UP000245590">
    <property type="component" value="Unassembled WGS sequence"/>
</dbReference>
<keyword evidence="4" id="KW-0677">Repeat</keyword>
<evidence type="ECO:0000256" key="9">
    <source>
        <dbReference type="SAM" id="MobiDB-lite"/>
    </source>
</evidence>
<dbReference type="EMBL" id="QFKX01000002">
    <property type="protein sequence ID" value="PWH06738.1"/>
    <property type="molecule type" value="Genomic_DNA"/>
</dbReference>
<feature type="domain" description="ABC transporter" evidence="10">
    <location>
        <begin position="291"/>
        <end position="536"/>
    </location>
</feature>
<keyword evidence="3" id="KW-1003">Cell membrane</keyword>
<accession>A0A2U2RLI6</accession>
<dbReference type="InterPro" id="IPR003439">
    <property type="entry name" value="ABC_transporter-like_ATP-bd"/>
</dbReference>